<proteinExistence type="predicted"/>
<gene>
    <name evidence="1" type="ORF">BN890_33750</name>
</gene>
<organism evidence="1 2">
    <name type="scientific">Bacteroides xylanisolvens SD CC 1b</name>
    <dbReference type="NCBI Taxonomy" id="702447"/>
    <lineage>
        <taxon>Bacteria</taxon>
        <taxon>Pseudomonadati</taxon>
        <taxon>Bacteroidota</taxon>
        <taxon>Bacteroidia</taxon>
        <taxon>Bacteroidales</taxon>
        <taxon>Bacteroidaceae</taxon>
        <taxon>Bacteroides</taxon>
    </lineage>
</organism>
<accession>D4VGP7</accession>
<evidence type="ECO:0000313" key="1">
    <source>
        <dbReference type="EMBL" id="CDM05782.1"/>
    </source>
</evidence>
<dbReference type="Proteomes" id="UP000019380">
    <property type="component" value="Unassembled WGS sequence"/>
</dbReference>
<dbReference type="AlphaFoldDB" id="D4VGP7"/>
<name>D4VGP7_9BACE</name>
<comment type="caution">
    <text evidence="1">The sequence shown here is derived from an EMBL/GenBank/DDBJ whole genome shotgun (WGS) entry which is preliminary data.</text>
</comment>
<dbReference type="EMBL" id="CBXG010000039">
    <property type="protein sequence ID" value="CDM05782.1"/>
    <property type="molecule type" value="Genomic_DNA"/>
</dbReference>
<dbReference type="RefSeq" id="WP_008016261.1">
    <property type="nucleotide sequence ID" value="NZ_ADKP01000040.1"/>
</dbReference>
<protein>
    <submittedName>
        <fullName evidence="1">Uncharacterized protein</fullName>
    </submittedName>
</protein>
<reference evidence="1 2" key="1">
    <citation type="submission" date="2013-12" db="EMBL/GenBank/DDBJ databases">
        <title>Improved hybrid genome assemblies of Bacteroides xylanisolvens SD CC 1b and Bacteroides xylanisolvens SD CC 2a using Illumina and 454 Sequencing.</title>
        <authorList>
            <person name="Ramaraj T."/>
            <person name="Sundararajan A."/>
            <person name="Mudge J."/>
            <person name="Schilkey F.D."/>
            <person name="Delvecchio V."/>
            <person name="Donlon M."/>
            <person name="Ziemer C."/>
        </authorList>
    </citation>
    <scope>NUCLEOTIDE SEQUENCE [LARGE SCALE GENOMIC DNA]</scope>
</reference>
<evidence type="ECO:0000313" key="2">
    <source>
        <dbReference type="Proteomes" id="UP000019380"/>
    </source>
</evidence>
<sequence length="53" mass="6251">MKAPVQINSISDYLHGKVIERAIELMMYNLNLYCELEENCLFSTWKSDLQNLK</sequence>